<accession>A0AAV5VM77</accession>
<gene>
    <name evidence="2" type="ORF">PFISCL1PPCAC_11828</name>
</gene>
<dbReference type="AlphaFoldDB" id="A0AAV5VM77"/>
<evidence type="ECO:0000313" key="3">
    <source>
        <dbReference type="Proteomes" id="UP001432322"/>
    </source>
</evidence>
<feature type="non-terminal residue" evidence="2">
    <location>
        <position position="84"/>
    </location>
</feature>
<name>A0AAV5VM77_9BILA</name>
<reference evidence="2" key="1">
    <citation type="submission" date="2023-10" db="EMBL/GenBank/DDBJ databases">
        <title>Genome assembly of Pristionchus species.</title>
        <authorList>
            <person name="Yoshida K."/>
            <person name="Sommer R.J."/>
        </authorList>
    </citation>
    <scope>NUCLEOTIDE SEQUENCE</scope>
    <source>
        <strain evidence="2">RS5133</strain>
    </source>
</reference>
<keyword evidence="1" id="KW-1133">Transmembrane helix</keyword>
<keyword evidence="1" id="KW-0472">Membrane</keyword>
<keyword evidence="3" id="KW-1185">Reference proteome</keyword>
<organism evidence="2 3">
    <name type="scientific">Pristionchus fissidentatus</name>
    <dbReference type="NCBI Taxonomy" id="1538716"/>
    <lineage>
        <taxon>Eukaryota</taxon>
        <taxon>Metazoa</taxon>
        <taxon>Ecdysozoa</taxon>
        <taxon>Nematoda</taxon>
        <taxon>Chromadorea</taxon>
        <taxon>Rhabditida</taxon>
        <taxon>Rhabditina</taxon>
        <taxon>Diplogasteromorpha</taxon>
        <taxon>Diplogasteroidea</taxon>
        <taxon>Neodiplogasteridae</taxon>
        <taxon>Pristionchus</taxon>
    </lineage>
</organism>
<proteinExistence type="predicted"/>
<feature type="transmembrane region" description="Helical" evidence="1">
    <location>
        <begin position="34"/>
        <end position="54"/>
    </location>
</feature>
<feature type="non-terminal residue" evidence="2">
    <location>
        <position position="1"/>
    </location>
</feature>
<keyword evidence="1" id="KW-0812">Transmembrane</keyword>
<comment type="caution">
    <text evidence="2">The sequence shown here is derived from an EMBL/GenBank/DDBJ whole genome shotgun (WGS) entry which is preliminary data.</text>
</comment>
<evidence type="ECO:0000256" key="1">
    <source>
        <dbReference type="SAM" id="Phobius"/>
    </source>
</evidence>
<protein>
    <submittedName>
        <fullName evidence="2">Uncharacterized protein</fullName>
    </submittedName>
</protein>
<evidence type="ECO:0000313" key="2">
    <source>
        <dbReference type="EMBL" id="GMT20531.1"/>
    </source>
</evidence>
<sequence>SVSDMAEMHAVVPNQNVSKDANSIWAESRIEISILRTIIAVECVIIAVILYISLFRREWIDITEGVKMSIVHSDLIYTISRIHL</sequence>
<dbReference type="Proteomes" id="UP001432322">
    <property type="component" value="Unassembled WGS sequence"/>
</dbReference>
<dbReference type="EMBL" id="BTSY01000003">
    <property type="protein sequence ID" value="GMT20531.1"/>
    <property type="molecule type" value="Genomic_DNA"/>
</dbReference>